<dbReference type="KEGG" id="knv:Pan216_43680"/>
<sequence>MPTPSAFSDSFLHESLPLTRDIITPVSRIEADSSINCPSHPRPHVIAAIFLLPALVAQAAGGCRRLEFPSLPWEPLVSCLVVRWISIPPREIATLPSSGNGLTYVGWVLTHPLRLPFVPSPSVRLLPPSPRSCPPLPVGEGLGVRGFVFANHPRCSEPQSPHPAQFVRRPLPPGRGDESLTLRSRTDPVRLWPVVLSSQLQHLGDAFPSLPAARSHRCPSPTPRAARHRRARCRRGHPGRRSCN</sequence>
<feature type="region of interest" description="Disordered" evidence="1">
    <location>
        <begin position="210"/>
        <end position="244"/>
    </location>
</feature>
<evidence type="ECO:0000313" key="3">
    <source>
        <dbReference type="Proteomes" id="UP000317093"/>
    </source>
</evidence>
<feature type="region of interest" description="Disordered" evidence="1">
    <location>
        <begin position="155"/>
        <end position="182"/>
    </location>
</feature>
<reference evidence="2 3" key="1">
    <citation type="submission" date="2019-02" db="EMBL/GenBank/DDBJ databases">
        <title>Deep-cultivation of Planctomycetes and their phenomic and genomic characterization uncovers novel biology.</title>
        <authorList>
            <person name="Wiegand S."/>
            <person name="Jogler M."/>
            <person name="Boedeker C."/>
            <person name="Pinto D."/>
            <person name="Vollmers J."/>
            <person name="Rivas-Marin E."/>
            <person name="Kohn T."/>
            <person name="Peeters S.H."/>
            <person name="Heuer A."/>
            <person name="Rast P."/>
            <person name="Oberbeckmann S."/>
            <person name="Bunk B."/>
            <person name="Jeske O."/>
            <person name="Meyerdierks A."/>
            <person name="Storesund J.E."/>
            <person name="Kallscheuer N."/>
            <person name="Luecker S."/>
            <person name="Lage O.M."/>
            <person name="Pohl T."/>
            <person name="Merkel B.J."/>
            <person name="Hornburger P."/>
            <person name="Mueller R.-W."/>
            <person name="Bruemmer F."/>
            <person name="Labrenz M."/>
            <person name="Spormann A.M."/>
            <person name="Op den Camp H."/>
            <person name="Overmann J."/>
            <person name="Amann R."/>
            <person name="Jetten M.S.M."/>
            <person name="Mascher T."/>
            <person name="Medema M.H."/>
            <person name="Devos D.P."/>
            <person name="Kaster A.-K."/>
            <person name="Ovreas L."/>
            <person name="Rohde M."/>
            <person name="Galperin M.Y."/>
            <person name="Jogler C."/>
        </authorList>
    </citation>
    <scope>NUCLEOTIDE SEQUENCE [LARGE SCALE GENOMIC DNA]</scope>
    <source>
        <strain evidence="2 3">Pan216</strain>
    </source>
</reference>
<dbReference type="AlphaFoldDB" id="A0A518B929"/>
<dbReference type="Proteomes" id="UP000317093">
    <property type="component" value="Chromosome"/>
</dbReference>
<name>A0A518B929_9BACT</name>
<dbReference type="EMBL" id="CP036279">
    <property type="protein sequence ID" value="QDU63488.1"/>
    <property type="molecule type" value="Genomic_DNA"/>
</dbReference>
<evidence type="ECO:0000256" key="1">
    <source>
        <dbReference type="SAM" id="MobiDB-lite"/>
    </source>
</evidence>
<organism evidence="2 3">
    <name type="scientific">Kolteria novifilia</name>
    <dbReference type="NCBI Taxonomy" id="2527975"/>
    <lineage>
        <taxon>Bacteria</taxon>
        <taxon>Pseudomonadati</taxon>
        <taxon>Planctomycetota</taxon>
        <taxon>Planctomycetia</taxon>
        <taxon>Kolteriales</taxon>
        <taxon>Kolteriaceae</taxon>
        <taxon>Kolteria</taxon>
    </lineage>
</organism>
<protein>
    <submittedName>
        <fullName evidence="2">Uncharacterized protein</fullName>
    </submittedName>
</protein>
<evidence type="ECO:0000313" key="2">
    <source>
        <dbReference type="EMBL" id="QDU63488.1"/>
    </source>
</evidence>
<keyword evidence="3" id="KW-1185">Reference proteome</keyword>
<proteinExistence type="predicted"/>
<accession>A0A518B929</accession>
<feature type="compositionally biased region" description="Basic residues" evidence="1">
    <location>
        <begin position="225"/>
        <end position="244"/>
    </location>
</feature>
<gene>
    <name evidence="2" type="ORF">Pan216_43680</name>
</gene>